<dbReference type="AlphaFoldDB" id="A0AAV5J620"/>
<reference evidence="1 2" key="1">
    <citation type="journal article" date="2021" name="Commun. Biol.">
        <title>The genome of Shorea leprosula (Dipterocarpaceae) highlights the ecological relevance of drought in aseasonal tropical rainforests.</title>
        <authorList>
            <person name="Ng K.K.S."/>
            <person name="Kobayashi M.J."/>
            <person name="Fawcett J.A."/>
            <person name="Hatakeyama M."/>
            <person name="Paape T."/>
            <person name="Ng C.H."/>
            <person name="Ang C.C."/>
            <person name="Tnah L.H."/>
            <person name="Lee C.T."/>
            <person name="Nishiyama T."/>
            <person name="Sese J."/>
            <person name="O'Brien M.J."/>
            <person name="Copetti D."/>
            <person name="Mohd Noor M.I."/>
            <person name="Ong R.C."/>
            <person name="Putra M."/>
            <person name="Sireger I.Z."/>
            <person name="Indrioko S."/>
            <person name="Kosugi Y."/>
            <person name="Izuno A."/>
            <person name="Isagi Y."/>
            <person name="Lee S.L."/>
            <person name="Shimizu K.K."/>
        </authorList>
    </citation>
    <scope>NUCLEOTIDE SEQUENCE [LARGE SCALE GENOMIC DNA]</scope>
    <source>
        <strain evidence="1">214</strain>
    </source>
</reference>
<sequence length="43" mass="4954">MQLKCRPQLMLIRNQIQLHSCRLGTQSSVTRSLLTAVIIFVKK</sequence>
<gene>
    <name evidence="1" type="ORF">SLEP1_g19632</name>
</gene>
<proteinExistence type="predicted"/>
<organism evidence="1 2">
    <name type="scientific">Rubroshorea leprosula</name>
    <dbReference type="NCBI Taxonomy" id="152421"/>
    <lineage>
        <taxon>Eukaryota</taxon>
        <taxon>Viridiplantae</taxon>
        <taxon>Streptophyta</taxon>
        <taxon>Embryophyta</taxon>
        <taxon>Tracheophyta</taxon>
        <taxon>Spermatophyta</taxon>
        <taxon>Magnoliopsida</taxon>
        <taxon>eudicotyledons</taxon>
        <taxon>Gunneridae</taxon>
        <taxon>Pentapetalae</taxon>
        <taxon>rosids</taxon>
        <taxon>malvids</taxon>
        <taxon>Malvales</taxon>
        <taxon>Dipterocarpaceae</taxon>
        <taxon>Rubroshorea</taxon>
    </lineage>
</organism>
<evidence type="ECO:0000313" key="2">
    <source>
        <dbReference type="Proteomes" id="UP001054252"/>
    </source>
</evidence>
<protein>
    <submittedName>
        <fullName evidence="1">Uncharacterized protein</fullName>
    </submittedName>
</protein>
<accession>A0AAV5J620</accession>
<comment type="caution">
    <text evidence="1">The sequence shown here is derived from an EMBL/GenBank/DDBJ whole genome shotgun (WGS) entry which is preliminary data.</text>
</comment>
<dbReference type="Proteomes" id="UP001054252">
    <property type="component" value="Unassembled WGS sequence"/>
</dbReference>
<evidence type="ECO:0000313" key="1">
    <source>
        <dbReference type="EMBL" id="GKV07936.1"/>
    </source>
</evidence>
<dbReference type="EMBL" id="BPVZ01000028">
    <property type="protein sequence ID" value="GKV07936.1"/>
    <property type="molecule type" value="Genomic_DNA"/>
</dbReference>
<name>A0AAV5J620_9ROSI</name>
<keyword evidence="2" id="KW-1185">Reference proteome</keyword>